<evidence type="ECO:0000256" key="1">
    <source>
        <dbReference type="SAM" id="SignalP"/>
    </source>
</evidence>
<proteinExistence type="predicted"/>
<feature type="chain" id="PRO_5031112339" evidence="1">
    <location>
        <begin position="20"/>
        <end position="182"/>
    </location>
</feature>
<reference evidence="2" key="1">
    <citation type="submission" date="2021-01" db="EMBL/GenBank/DDBJ databases">
        <authorList>
            <person name="Corre E."/>
            <person name="Pelletier E."/>
            <person name="Niang G."/>
            <person name="Scheremetjew M."/>
            <person name="Finn R."/>
            <person name="Kale V."/>
            <person name="Holt S."/>
            <person name="Cochrane G."/>
            <person name="Meng A."/>
            <person name="Brown T."/>
            <person name="Cohen L."/>
        </authorList>
    </citation>
    <scope>NUCLEOTIDE SEQUENCE</scope>
    <source>
        <strain evidence="2">CCAP 955/1</strain>
    </source>
</reference>
<dbReference type="PROSITE" id="PS51257">
    <property type="entry name" value="PROKAR_LIPOPROTEIN"/>
    <property type="match status" value="1"/>
</dbReference>
<gene>
    <name evidence="2" type="ORF">SELO1098_LOCUS14530</name>
</gene>
<feature type="signal peptide" evidence="1">
    <location>
        <begin position="1"/>
        <end position="19"/>
    </location>
</feature>
<dbReference type="AlphaFoldDB" id="A0A7S3H5S0"/>
<name>A0A7S3H5S0_9STRA</name>
<organism evidence="2">
    <name type="scientific">Spumella elongata</name>
    <dbReference type="NCBI Taxonomy" id="89044"/>
    <lineage>
        <taxon>Eukaryota</taxon>
        <taxon>Sar</taxon>
        <taxon>Stramenopiles</taxon>
        <taxon>Ochrophyta</taxon>
        <taxon>Chrysophyceae</taxon>
        <taxon>Chromulinales</taxon>
        <taxon>Chromulinaceae</taxon>
        <taxon>Spumella</taxon>
    </lineage>
</organism>
<keyword evidence="1" id="KW-0732">Signal</keyword>
<sequence length="182" mass="20512">MKYVAVALAAALAVGCIDAAVLRAHTRQEPDTACGKGFDNLVKGSQDYYRTAAVELFTHPSHTMDNATFEAEFECWFASMCTTKCGGLASQADSRKAKLTEMCQSVEADWLKIWKMFSQDEIKWFKNSYPSDEVEGSEEGSEVHYKQAMETAKEVSKKELLCMTLFTIDDECVKWPYIRLTK</sequence>
<protein>
    <submittedName>
        <fullName evidence="2">Uncharacterized protein</fullName>
    </submittedName>
</protein>
<accession>A0A7S3H5S0</accession>
<evidence type="ECO:0000313" key="2">
    <source>
        <dbReference type="EMBL" id="CAE0285689.1"/>
    </source>
</evidence>
<dbReference type="EMBL" id="HBIC01028896">
    <property type="protein sequence ID" value="CAE0285689.1"/>
    <property type="molecule type" value="Transcribed_RNA"/>
</dbReference>